<dbReference type="Pfam" id="PF22016">
    <property type="entry name" value="DUF6933"/>
    <property type="match status" value="1"/>
</dbReference>
<comment type="caution">
    <text evidence="2">The sequence shown here is derived from an EMBL/GenBank/DDBJ whole genome shotgun (WGS) entry which is preliminary data.</text>
</comment>
<accession>A0ABT2E288</accession>
<sequence length="259" mass="30043">MMVINCSSAAALHLYGKYKKGHDEGFFEPAASVRETLIERQERLTPQGIIQWVVHAVKMGRSTSLIAMEFSTRWVHVIHQVRKGDVNSFVERLNGRLINGIEWLGTDFSLFTREQMDAAIDYFFAQHRELRFYQQTDRSTMTHINQVSAIYQDTLHSTGAFPGDEEIALEFDLRLNRDWRCRKGEPFDLQVDEKMLLSWMTQYSGNTYSEAEQALAQIKDVRRTMLMGGTELHDMPQTASEQGNNIILIDDYRKAQKRR</sequence>
<dbReference type="RefSeq" id="WP_258988576.1">
    <property type="nucleotide sequence ID" value="NZ_JALIGE010000073.1"/>
</dbReference>
<dbReference type="InterPro" id="IPR053864">
    <property type="entry name" value="DUF6933"/>
</dbReference>
<keyword evidence="3" id="KW-1185">Reference proteome</keyword>
<evidence type="ECO:0000259" key="1">
    <source>
        <dbReference type="Pfam" id="PF22016"/>
    </source>
</evidence>
<evidence type="ECO:0000313" key="3">
    <source>
        <dbReference type="Proteomes" id="UP001205357"/>
    </source>
</evidence>
<organism evidence="2 3">
    <name type="scientific">Scandinavium hiltneri</name>
    <dbReference type="NCBI Taxonomy" id="2926519"/>
    <lineage>
        <taxon>Bacteria</taxon>
        <taxon>Pseudomonadati</taxon>
        <taxon>Pseudomonadota</taxon>
        <taxon>Gammaproteobacteria</taxon>
        <taxon>Enterobacterales</taxon>
        <taxon>Enterobacteriaceae</taxon>
        <taxon>Scandinavium</taxon>
    </lineage>
</organism>
<dbReference type="EMBL" id="JALIGE010000073">
    <property type="protein sequence ID" value="MCS2161991.1"/>
    <property type="molecule type" value="Genomic_DNA"/>
</dbReference>
<protein>
    <recommendedName>
        <fullName evidence="1">DUF6933 domain-containing protein</fullName>
    </recommendedName>
</protein>
<reference evidence="2 3" key="1">
    <citation type="submission" date="2022-04" db="EMBL/GenBank/DDBJ databases">
        <title>Proposal of a three novel species of Scandinavium, Scandinavium hiltneri, Scandinavium manionii, Scandinavium tedordense.</title>
        <authorList>
            <person name="Maddock D.W."/>
            <person name="Brady C.L."/>
            <person name="Denman S."/>
            <person name="Arnold D."/>
        </authorList>
    </citation>
    <scope>NUCLEOTIDE SEQUENCE [LARGE SCALE GENOMIC DNA]</scope>
    <source>
        <strain evidence="2 3">H11S7</strain>
    </source>
</reference>
<dbReference type="Proteomes" id="UP001205357">
    <property type="component" value="Unassembled WGS sequence"/>
</dbReference>
<proteinExistence type="predicted"/>
<gene>
    <name evidence="2" type="ORF">MUU47_12885</name>
</gene>
<name>A0ABT2E288_9ENTR</name>
<evidence type="ECO:0000313" key="2">
    <source>
        <dbReference type="EMBL" id="MCS2161991.1"/>
    </source>
</evidence>
<feature type="domain" description="DUF6933" evidence="1">
    <location>
        <begin position="40"/>
        <end position="180"/>
    </location>
</feature>